<feature type="chain" id="PRO_5019712040" description="SCP domain-containing protein" evidence="1">
    <location>
        <begin position="26"/>
        <end position="142"/>
    </location>
</feature>
<evidence type="ECO:0000313" key="3">
    <source>
        <dbReference type="Proteomes" id="UP000276991"/>
    </source>
</evidence>
<feature type="signal peptide" evidence="1">
    <location>
        <begin position="1"/>
        <end position="25"/>
    </location>
</feature>
<evidence type="ECO:0000313" key="2">
    <source>
        <dbReference type="EMBL" id="VBB33279.1"/>
    </source>
</evidence>
<protein>
    <recommendedName>
        <fullName evidence="4">SCP domain-containing protein</fullName>
    </recommendedName>
</protein>
<keyword evidence="3" id="KW-1185">Reference proteome</keyword>
<dbReference type="AlphaFoldDB" id="A0A498SQ79"/>
<name>A0A498SQ79_ACAVI</name>
<sequence>MMWFKTNIILAIYLIVGLNAKEVNANIEKYMEDGYLNIKDLKTRRIIKEINAERMRHNQCHHRNGDSILDEKWIVDTNDVQNLGRIAMLLKTKETFDQTLIPAPSKKASTSRLCGTKLVDAIIKLCNGCVKPVGSKAVSIKR</sequence>
<organism evidence="2 3">
    <name type="scientific">Acanthocheilonema viteae</name>
    <name type="common">Filarial nematode worm</name>
    <name type="synonym">Dipetalonema viteae</name>
    <dbReference type="NCBI Taxonomy" id="6277"/>
    <lineage>
        <taxon>Eukaryota</taxon>
        <taxon>Metazoa</taxon>
        <taxon>Ecdysozoa</taxon>
        <taxon>Nematoda</taxon>
        <taxon>Chromadorea</taxon>
        <taxon>Rhabditida</taxon>
        <taxon>Spirurina</taxon>
        <taxon>Spiruromorpha</taxon>
        <taxon>Filarioidea</taxon>
        <taxon>Onchocercidae</taxon>
        <taxon>Acanthocheilonema</taxon>
    </lineage>
</organism>
<dbReference type="OrthoDB" id="5846338at2759"/>
<feature type="non-terminal residue" evidence="2">
    <location>
        <position position="142"/>
    </location>
</feature>
<evidence type="ECO:0000256" key="1">
    <source>
        <dbReference type="SAM" id="SignalP"/>
    </source>
</evidence>
<proteinExistence type="predicted"/>
<evidence type="ECO:0008006" key="4">
    <source>
        <dbReference type="Google" id="ProtNLM"/>
    </source>
</evidence>
<accession>A0A498SQ79</accession>
<keyword evidence="1" id="KW-0732">Signal</keyword>
<gene>
    <name evidence="2" type="ORF">NAV_LOCUS8070</name>
</gene>
<dbReference type="Proteomes" id="UP000276991">
    <property type="component" value="Unassembled WGS sequence"/>
</dbReference>
<reference evidence="2 3" key="1">
    <citation type="submission" date="2018-08" db="EMBL/GenBank/DDBJ databases">
        <authorList>
            <person name="Laetsch R D."/>
            <person name="Stevens L."/>
            <person name="Kumar S."/>
            <person name="Blaxter L. M."/>
        </authorList>
    </citation>
    <scope>NUCLEOTIDE SEQUENCE [LARGE SCALE GENOMIC DNA]</scope>
</reference>
<dbReference type="EMBL" id="UPTC01002275">
    <property type="protein sequence ID" value="VBB33279.1"/>
    <property type="molecule type" value="Genomic_DNA"/>
</dbReference>